<organism evidence="2 3">
    <name type="scientific">Romanomermis culicivorax</name>
    <name type="common">Nematode worm</name>
    <dbReference type="NCBI Taxonomy" id="13658"/>
    <lineage>
        <taxon>Eukaryota</taxon>
        <taxon>Metazoa</taxon>
        <taxon>Ecdysozoa</taxon>
        <taxon>Nematoda</taxon>
        <taxon>Enoplea</taxon>
        <taxon>Dorylaimia</taxon>
        <taxon>Mermithida</taxon>
        <taxon>Mermithoidea</taxon>
        <taxon>Mermithidae</taxon>
        <taxon>Romanomermis</taxon>
    </lineage>
</organism>
<name>A0A915JTF4_ROMCU</name>
<keyword evidence="1" id="KW-0812">Transmembrane</keyword>
<evidence type="ECO:0000256" key="1">
    <source>
        <dbReference type="SAM" id="Phobius"/>
    </source>
</evidence>
<protein>
    <submittedName>
        <fullName evidence="3">Uncharacterized protein</fullName>
    </submittedName>
</protein>
<dbReference type="AlphaFoldDB" id="A0A915JTF4"/>
<accession>A0A915JTF4</accession>
<proteinExistence type="predicted"/>
<sequence>MSILTDKLTFWQRVQTLLSYLIGYLGDWVYYYVMQRNLVDRFYPDLSGVSLRSSQNRIFHIIQKRKIMQCP</sequence>
<keyword evidence="1" id="KW-1133">Transmembrane helix</keyword>
<evidence type="ECO:0000313" key="2">
    <source>
        <dbReference type="Proteomes" id="UP000887565"/>
    </source>
</evidence>
<keyword evidence="2" id="KW-1185">Reference proteome</keyword>
<keyword evidence="1" id="KW-0472">Membrane</keyword>
<evidence type="ECO:0000313" key="3">
    <source>
        <dbReference type="WBParaSite" id="nRc.2.0.1.t29339-RA"/>
    </source>
</evidence>
<reference evidence="3" key="1">
    <citation type="submission" date="2022-11" db="UniProtKB">
        <authorList>
            <consortium name="WormBaseParasite"/>
        </authorList>
    </citation>
    <scope>IDENTIFICATION</scope>
</reference>
<feature type="transmembrane region" description="Helical" evidence="1">
    <location>
        <begin position="14"/>
        <end position="33"/>
    </location>
</feature>
<dbReference type="Proteomes" id="UP000887565">
    <property type="component" value="Unplaced"/>
</dbReference>
<dbReference type="WBParaSite" id="nRc.2.0.1.t29339-RA">
    <property type="protein sequence ID" value="nRc.2.0.1.t29339-RA"/>
    <property type="gene ID" value="nRc.2.0.1.g29339"/>
</dbReference>